<protein>
    <submittedName>
        <fullName evidence="1">Uncharacterized protein</fullName>
    </submittedName>
</protein>
<evidence type="ECO:0000313" key="1">
    <source>
        <dbReference type="EMBL" id="EAZ63771.2"/>
    </source>
</evidence>
<dbReference type="STRING" id="322104.A3GFK5"/>
<evidence type="ECO:0000313" key="2">
    <source>
        <dbReference type="Proteomes" id="UP000002258"/>
    </source>
</evidence>
<reference evidence="1 2" key="1">
    <citation type="journal article" date="2007" name="Nat. Biotechnol.">
        <title>Genome sequence of the lignocellulose-bioconverting and xylose-fermenting yeast Pichia stipitis.</title>
        <authorList>
            <person name="Jeffries T.W."/>
            <person name="Grigoriev I.V."/>
            <person name="Grimwood J."/>
            <person name="Laplaza J.M."/>
            <person name="Aerts A."/>
            <person name="Salamov A."/>
            <person name="Schmutz J."/>
            <person name="Lindquist E."/>
            <person name="Dehal P."/>
            <person name="Shapiro H."/>
            <person name="Jin Y.S."/>
            <person name="Passoth V."/>
            <person name="Richardson P.M."/>
        </authorList>
    </citation>
    <scope>NUCLEOTIDE SEQUENCE [LARGE SCALE GENOMIC DNA]</scope>
    <source>
        <strain evidence="2">ATCC 58785 / CBS 6054 / NBRC 10063 / NRRL Y-11545</strain>
    </source>
</reference>
<dbReference type="EMBL" id="AAVQ01000001">
    <property type="protein sequence ID" value="EAZ63771.2"/>
    <property type="molecule type" value="Genomic_DNA"/>
</dbReference>
<keyword evidence="2" id="KW-1185">Reference proteome</keyword>
<organism evidence="1 2">
    <name type="scientific">Scheffersomyces stipitis (strain ATCC 58785 / CBS 6054 / NBRC 10063 / NRRL Y-11545)</name>
    <name type="common">Yeast</name>
    <name type="synonym">Pichia stipitis</name>
    <dbReference type="NCBI Taxonomy" id="322104"/>
    <lineage>
        <taxon>Eukaryota</taxon>
        <taxon>Fungi</taxon>
        <taxon>Dikarya</taxon>
        <taxon>Ascomycota</taxon>
        <taxon>Saccharomycotina</taxon>
        <taxon>Pichiomycetes</taxon>
        <taxon>Debaryomycetaceae</taxon>
        <taxon>Scheffersomyces</taxon>
    </lineage>
</organism>
<dbReference type="eggNOG" id="ENOG502SWSU">
    <property type="taxonomic scope" value="Eukaryota"/>
</dbReference>
<dbReference type="InParanoid" id="A3GFK5"/>
<dbReference type="GeneID" id="4851054"/>
<gene>
    <name evidence="1" type="ORF">PICST_37589</name>
</gene>
<feature type="non-terminal residue" evidence="1">
    <location>
        <position position="335"/>
    </location>
</feature>
<dbReference type="HOGENOM" id="CLU_830429_0_0_1"/>
<dbReference type="RefSeq" id="XP_001387794.2">
    <property type="nucleotide sequence ID" value="XM_001387757.1"/>
</dbReference>
<dbReference type="OrthoDB" id="4020988at2759"/>
<dbReference type="Proteomes" id="UP000002258">
    <property type="component" value="Chromosome 1"/>
</dbReference>
<comment type="caution">
    <text evidence="1">The sequence shown here is derived from an EMBL/GenBank/DDBJ whole genome shotgun (WGS) entry which is preliminary data.</text>
</comment>
<dbReference type="AlphaFoldDB" id="A3GFK5"/>
<sequence>LEIHSLTDLSIVKKYDLISIVQTHLKSTGASSKHIDTLAVSQVEWELILPNARSTKIALIIDNYAMALIFDIRTTSNDTTPIVVHQPKTEGIHHFQWISPVDPKEYPSSEEEISGGYTNSKQFVIFSKHNLYLKLFSIDCTHALFTILKPITDRVIVRPNKSISSWSVIASSVTYNSSPVIYHFYNEGSTSHILKSYKLPTTMLTEPRLQWSNSGNWFSIFNDRDNLYGFDLMIYSLLGCINGDDSSSKQVEPLFTCNYLTEGLVDSETSRSGSLEIASSNYVCQWMTYHDQEFIAIVSVTETRELQFLLLSVNLLRIVSKETKKGSSIFSGWKQ</sequence>
<proteinExistence type="predicted"/>
<dbReference type="KEGG" id="pic:PICST_37589"/>
<accession>A3GFK5</accession>
<name>A3GFK5_PICST</name>
<feature type="non-terminal residue" evidence="1">
    <location>
        <position position="1"/>
    </location>
</feature>